<gene>
    <name evidence="6" type="ORF">BXY53_0235</name>
</gene>
<dbReference type="InterPro" id="IPR005177">
    <property type="entry name" value="Kinase-pyrophosphorylase"/>
</dbReference>
<comment type="catalytic activity">
    <reaction evidence="5">
        <text>N(tele)-phospho-L-histidyl/L-threonyl-[pyruvate, phosphate dikinase] + ADP = N(tele)-phospho-L-histidyl/O-phospho-L-threonyl-[pyruvate, phosphate dikinase] + AMP + H(+)</text>
        <dbReference type="Rhea" id="RHEA:43692"/>
        <dbReference type="Rhea" id="RHEA-COMP:10650"/>
        <dbReference type="Rhea" id="RHEA-COMP:10651"/>
        <dbReference type="ChEBI" id="CHEBI:15378"/>
        <dbReference type="ChEBI" id="CHEBI:30013"/>
        <dbReference type="ChEBI" id="CHEBI:61977"/>
        <dbReference type="ChEBI" id="CHEBI:83586"/>
        <dbReference type="ChEBI" id="CHEBI:456215"/>
        <dbReference type="ChEBI" id="CHEBI:456216"/>
        <dbReference type="EC" id="2.7.11.32"/>
    </reaction>
</comment>
<evidence type="ECO:0000256" key="1">
    <source>
        <dbReference type="ARBA" id="ARBA00022527"/>
    </source>
</evidence>
<dbReference type="AlphaFoldDB" id="A0A397QAC8"/>
<evidence type="ECO:0000313" key="7">
    <source>
        <dbReference type="Proteomes" id="UP000266273"/>
    </source>
</evidence>
<dbReference type="Proteomes" id="UP000266273">
    <property type="component" value="Unassembled WGS sequence"/>
</dbReference>
<comment type="catalytic activity">
    <reaction evidence="5">
        <text>N(tele)-phospho-L-histidyl/O-phospho-L-threonyl-[pyruvate, phosphate dikinase] + phosphate + H(+) = N(tele)-phospho-L-histidyl/L-threonyl-[pyruvate, phosphate dikinase] + diphosphate</text>
        <dbReference type="Rhea" id="RHEA:43696"/>
        <dbReference type="Rhea" id="RHEA-COMP:10650"/>
        <dbReference type="Rhea" id="RHEA-COMP:10651"/>
        <dbReference type="ChEBI" id="CHEBI:15378"/>
        <dbReference type="ChEBI" id="CHEBI:30013"/>
        <dbReference type="ChEBI" id="CHEBI:33019"/>
        <dbReference type="ChEBI" id="CHEBI:43474"/>
        <dbReference type="ChEBI" id="CHEBI:61977"/>
        <dbReference type="ChEBI" id="CHEBI:83586"/>
        <dbReference type="EC" id="2.7.4.27"/>
    </reaction>
</comment>
<proteinExistence type="inferred from homology"/>
<dbReference type="OrthoDB" id="9782201at2"/>
<comment type="similarity">
    <text evidence="5">Belongs to the pyruvate, phosphate/water dikinase regulatory protein family. PDRP subfamily.</text>
</comment>
<protein>
    <recommendedName>
        <fullName evidence="5">Putative pyruvate, phosphate dikinase regulatory protein</fullName>
        <shortName evidence="5">PPDK regulatory protein</shortName>
        <ecNumber evidence="5">2.7.11.32</ecNumber>
        <ecNumber evidence="5">2.7.4.27</ecNumber>
    </recommendedName>
</protein>
<dbReference type="InterPro" id="IPR026565">
    <property type="entry name" value="PPDK_reg"/>
</dbReference>
<keyword evidence="2 5" id="KW-0808">Transferase</keyword>
<dbReference type="GO" id="GO:0005524">
    <property type="term" value="F:ATP binding"/>
    <property type="evidence" value="ECO:0007669"/>
    <property type="project" value="InterPro"/>
</dbReference>
<dbReference type="EMBL" id="QXDF01000001">
    <property type="protein sequence ID" value="RIA55181.1"/>
    <property type="molecule type" value="Genomic_DNA"/>
</dbReference>
<accession>A0A397QAC8</accession>
<dbReference type="RefSeq" id="WP_119060121.1">
    <property type="nucleotide sequence ID" value="NZ_QXDF01000001.1"/>
</dbReference>
<dbReference type="GO" id="GO:0043531">
    <property type="term" value="F:ADP binding"/>
    <property type="evidence" value="ECO:0007669"/>
    <property type="project" value="UniProtKB-UniRule"/>
</dbReference>
<keyword evidence="4 5" id="KW-0418">Kinase</keyword>
<dbReference type="GO" id="GO:0004674">
    <property type="term" value="F:protein serine/threonine kinase activity"/>
    <property type="evidence" value="ECO:0007669"/>
    <property type="project" value="UniProtKB-UniRule"/>
</dbReference>
<dbReference type="EC" id="2.7.4.27" evidence="5"/>
<evidence type="ECO:0000256" key="3">
    <source>
        <dbReference type="ARBA" id="ARBA00022741"/>
    </source>
</evidence>
<dbReference type="GO" id="GO:0016776">
    <property type="term" value="F:phosphotransferase activity, phosphate group as acceptor"/>
    <property type="evidence" value="ECO:0007669"/>
    <property type="project" value="UniProtKB-UniRule"/>
</dbReference>
<sequence length="282" mass="31774">MQKKAPKKSFHLHLVSDASGETLTMIAKAATVQYSLIRAIHHVHPLVRTRDQLGDVVEKIHANPGIVLYTIVNADLGRELENQCKKMGLPCIAVLEPILNAFGQYLGADSTPVVAGQHVLDADYFRRVDAMQFSMMHDDGQNTETLDEADIVLVGISRTSKTPTSIYLANRGYKTANVSLVPDLPVPETLETAERPLIVGLTATAERIAEIRHNRVMSFNDRRLQDYVDMDRIKEEIAYTRRLCQRHHWPIIDVSRRSIEETAADIIRRYQDRQVARAAQEG</sequence>
<organism evidence="6 7">
    <name type="scientific">Dichotomicrobium thermohalophilum</name>
    <dbReference type="NCBI Taxonomy" id="933063"/>
    <lineage>
        <taxon>Bacteria</taxon>
        <taxon>Pseudomonadati</taxon>
        <taxon>Pseudomonadota</taxon>
        <taxon>Alphaproteobacteria</taxon>
        <taxon>Hyphomicrobiales</taxon>
        <taxon>Hyphomicrobiaceae</taxon>
        <taxon>Dichotomicrobium</taxon>
    </lineage>
</organism>
<evidence type="ECO:0000256" key="2">
    <source>
        <dbReference type="ARBA" id="ARBA00022679"/>
    </source>
</evidence>
<comment type="function">
    <text evidence="5">Bifunctional serine/threonine kinase and phosphorylase involved in the regulation of the pyruvate, phosphate dikinase (PPDK) by catalyzing its phosphorylation/dephosphorylation.</text>
</comment>
<keyword evidence="7" id="KW-1185">Reference proteome</keyword>
<dbReference type="PANTHER" id="PTHR31756">
    <property type="entry name" value="PYRUVATE, PHOSPHATE DIKINASE REGULATORY PROTEIN 1, CHLOROPLASTIC"/>
    <property type="match status" value="1"/>
</dbReference>
<dbReference type="HAMAP" id="MF_00921">
    <property type="entry name" value="PDRP"/>
    <property type="match status" value="1"/>
</dbReference>
<dbReference type="NCBIfam" id="NF003742">
    <property type="entry name" value="PRK05339.1"/>
    <property type="match status" value="1"/>
</dbReference>
<comment type="caution">
    <text evidence="6">The sequence shown here is derived from an EMBL/GenBank/DDBJ whole genome shotgun (WGS) entry which is preliminary data.</text>
</comment>
<name>A0A397QAC8_9HYPH</name>
<dbReference type="Pfam" id="PF03618">
    <property type="entry name" value="Kinase-PPPase"/>
    <property type="match status" value="1"/>
</dbReference>
<reference evidence="6 7" key="1">
    <citation type="submission" date="2018-08" db="EMBL/GenBank/DDBJ databases">
        <title>Genomic Encyclopedia of Archaeal and Bacterial Type Strains, Phase II (KMG-II): from individual species to whole genera.</title>
        <authorList>
            <person name="Goeker M."/>
        </authorList>
    </citation>
    <scope>NUCLEOTIDE SEQUENCE [LARGE SCALE GENOMIC DNA]</scope>
    <source>
        <strain evidence="6 7">DSM 5002</strain>
    </source>
</reference>
<evidence type="ECO:0000313" key="6">
    <source>
        <dbReference type="EMBL" id="RIA55181.1"/>
    </source>
</evidence>
<evidence type="ECO:0000256" key="4">
    <source>
        <dbReference type="ARBA" id="ARBA00022777"/>
    </source>
</evidence>
<keyword evidence="1 5" id="KW-0723">Serine/threonine-protein kinase</keyword>
<keyword evidence="3 5" id="KW-0547">Nucleotide-binding</keyword>
<evidence type="ECO:0000256" key="5">
    <source>
        <dbReference type="HAMAP-Rule" id="MF_00921"/>
    </source>
</evidence>
<dbReference type="PANTHER" id="PTHR31756:SF3">
    <property type="entry name" value="PYRUVATE, PHOSPHATE DIKINASE REGULATORY PROTEIN 1, CHLOROPLASTIC"/>
    <property type="match status" value="1"/>
</dbReference>
<dbReference type="EC" id="2.7.11.32" evidence="5"/>
<feature type="binding site" evidence="5">
    <location>
        <begin position="155"/>
        <end position="162"/>
    </location>
    <ligand>
        <name>ADP</name>
        <dbReference type="ChEBI" id="CHEBI:456216"/>
    </ligand>
</feature>